<dbReference type="SUPFAM" id="SSF144122">
    <property type="entry name" value="Tim10-like"/>
    <property type="match status" value="1"/>
</dbReference>
<dbReference type="Pfam" id="PF00201">
    <property type="entry name" value="UDPGT"/>
    <property type="match status" value="1"/>
</dbReference>
<dbReference type="CDD" id="cd03784">
    <property type="entry name" value="GT1_Gtf-like"/>
    <property type="match status" value="1"/>
</dbReference>
<dbReference type="Gene3D" id="3.40.50.2000">
    <property type="entry name" value="Glycogen Phosphorylase B"/>
    <property type="match status" value="2"/>
</dbReference>
<comment type="caution">
    <text evidence="4">The sequence shown here is derived from an EMBL/GenBank/DDBJ whole genome shotgun (WGS) entry which is preliminary data.</text>
</comment>
<reference evidence="4 5" key="1">
    <citation type="journal article" date="2019" name="Sci. Rep.">
        <title>A high-quality genome of Eragrostis curvula grass provides insights into Poaceae evolution and supports new strategies to enhance forage quality.</title>
        <authorList>
            <person name="Carballo J."/>
            <person name="Santos B.A.C.M."/>
            <person name="Zappacosta D."/>
            <person name="Garbus I."/>
            <person name="Selva J.P."/>
            <person name="Gallo C.A."/>
            <person name="Diaz A."/>
            <person name="Albertini E."/>
            <person name="Caccamo M."/>
            <person name="Echenique V."/>
        </authorList>
    </citation>
    <scope>NUCLEOTIDE SEQUENCE [LARGE SCALE GENOMIC DNA]</scope>
    <source>
        <strain evidence="5">cv. Victoria</strain>
        <tissue evidence="4">Leaf</tissue>
    </source>
</reference>
<dbReference type="EMBL" id="RWGY01000007">
    <property type="protein sequence ID" value="TVU39949.1"/>
    <property type="molecule type" value="Genomic_DNA"/>
</dbReference>
<keyword evidence="2" id="KW-0808">Transferase</keyword>
<comment type="similarity">
    <text evidence="1">Belongs to the UDP-glycosyltransferase family.</text>
</comment>
<protein>
    <recommendedName>
        <fullName evidence="3">Tim10-like domain-containing protein</fullName>
    </recommendedName>
</protein>
<dbReference type="Gene3D" id="1.10.287.810">
    <property type="entry name" value="Mitochondrial import inner membrane translocase subunit tim13 like domains"/>
    <property type="match status" value="1"/>
</dbReference>
<evidence type="ECO:0000313" key="5">
    <source>
        <dbReference type="Proteomes" id="UP000324897"/>
    </source>
</evidence>
<dbReference type="OrthoDB" id="5835829at2759"/>
<evidence type="ECO:0000259" key="3">
    <source>
        <dbReference type="Pfam" id="PF02953"/>
    </source>
</evidence>
<sequence>LLRVDFLKRAAAMAANGAPTNMQKEQMFGLAEKEMEYRVDLFNRLTQTCFDKCIEKRHKEAELNMGENSCIDRCVSKYWQKQKLRFKSRDHGRNNVTQTINAVAGDEDAVSVSLCKLTTIHEALHVPEGPEAHRPHTNSHSLRSCALCPCQTQPETVGTAPMAAGDARSPTGRRVVMFPFPFPSHITPMLQLAGLLCARGLAVTVLHTDFNAPDPARHPEFTFVSISESIPRDVVDNADMVEQMMGLNAACEAPFQAALGELQLLHGQRAICAVVVDGQWYAMLGAAKRTGVPALAMRADGAATFLSMLATPRLRAAGCLPVKGKLVALAQTLPGLEPLRLRDLIRVAGSDEETVLRFITLIADAMRASSAGVVVNTFDGIEGPELVKIQGELSRPAFAVGPLHLLSPAAVEHGLHAPDRGCLSWLDAHRPRSVLYVSLGSVARIDRAVFQEMAAGLAASGVPFLWVLRPGFLRDAGDEQGAPPLLPEGHKGKLVSWAPQREVLAHRSIGGFWTHCGWNSMMETICAGVPVLAQPCFADQTVSARYVSQRWGVGLAVGEMMDRVNIANALKGLMTRDEGGEMRRQRASHLKTEVSLCVAKGGSAGLAVDNLVEYMLSL</sequence>
<dbReference type="AlphaFoldDB" id="A0A5J9VUR7"/>
<accession>A0A5J9VUR7</accession>
<dbReference type="PANTHER" id="PTHR11926:SF1358">
    <property type="entry name" value="UDP-GLUCOSYLTRANSFERASE"/>
    <property type="match status" value="1"/>
</dbReference>
<dbReference type="Proteomes" id="UP000324897">
    <property type="component" value="Chromosome 4"/>
</dbReference>
<dbReference type="FunFam" id="1.10.287.810:FF:000007">
    <property type="entry name" value="Mitochondrial import inner membrane translocase"/>
    <property type="match status" value="1"/>
</dbReference>
<dbReference type="Pfam" id="PF02953">
    <property type="entry name" value="zf-Tim10_DDP"/>
    <property type="match status" value="1"/>
</dbReference>
<dbReference type="InterPro" id="IPR002213">
    <property type="entry name" value="UDP_glucos_trans"/>
</dbReference>
<dbReference type="InterPro" id="IPR004217">
    <property type="entry name" value="Tim10-like"/>
</dbReference>
<feature type="domain" description="Tim10-like" evidence="3">
    <location>
        <begin position="29"/>
        <end position="80"/>
    </location>
</feature>
<dbReference type="GO" id="GO:0080044">
    <property type="term" value="F:quercetin 7-O-glucosyltransferase activity"/>
    <property type="evidence" value="ECO:0007669"/>
    <property type="project" value="TreeGrafter"/>
</dbReference>
<gene>
    <name evidence="4" type="ORF">EJB05_13393</name>
</gene>
<organism evidence="4 5">
    <name type="scientific">Eragrostis curvula</name>
    <name type="common">weeping love grass</name>
    <dbReference type="NCBI Taxonomy" id="38414"/>
    <lineage>
        <taxon>Eukaryota</taxon>
        <taxon>Viridiplantae</taxon>
        <taxon>Streptophyta</taxon>
        <taxon>Embryophyta</taxon>
        <taxon>Tracheophyta</taxon>
        <taxon>Spermatophyta</taxon>
        <taxon>Magnoliopsida</taxon>
        <taxon>Liliopsida</taxon>
        <taxon>Poales</taxon>
        <taxon>Poaceae</taxon>
        <taxon>PACMAD clade</taxon>
        <taxon>Chloridoideae</taxon>
        <taxon>Eragrostideae</taxon>
        <taxon>Eragrostidinae</taxon>
        <taxon>Eragrostis</taxon>
    </lineage>
</organism>
<keyword evidence="5" id="KW-1185">Reference proteome</keyword>
<dbReference type="FunFam" id="3.40.50.2000:FF:000060">
    <property type="entry name" value="Glycosyltransferase"/>
    <property type="match status" value="1"/>
</dbReference>
<feature type="non-terminal residue" evidence="4">
    <location>
        <position position="1"/>
    </location>
</feature>
<dbReference type="InterPro" id="IPR035427">
    <property type="entry name" value="Tim10-like_dom_sf"/>
</dbReference>
<evidence type="ECO:0000313" key="4">
    <source>
        <dbReference type="EMBL" id="TVU39949.1"/>
    </source>
</evidence>
<dbReference type="SUPFAM" id="SSF53756">
    <property type="entry name" value="UDP-Glycosyltransferase/glycogen phosphorylase"/>
    <property type="match status" value="1"/>
</dbReference>
<dbReference type="PANTHER" id="PTHR11926">
    <property type="entry name" value="GLUCOSYL/GLUCURONOSYL TRANSFERASES"/>
    <property type="match status" value="1"/>
</dbReference>
<evidence type="ECO:0000256" key="2">
    <source>
        <dbReference type="ARBA" id="ARBA00022679"/>
    </source>
</evidence>
<name>A0A5J9VUR7_9POAL</name>
<evidence type="ECO:0000256" key="1">
    <source>
        <dbReference type="ARBA" id="ARBA00009995"/>
    </source>
</evidence>
<dbReference type="GO" id="GO:0080043">
    <property type="term" value="F:quercetin 3-O-glucosyltransferase activity"/>
    <property type="evidence" value="ECO:0007669"/>
    <property type="project" value="TreeGrafter"/>
</dbReference>
<proteinExistence type="inferred from homology"/>